<name>A0AAD2E8D7_9LAMI</name>
<dbReference type="GO" id="GO:0006629">
    <property type="term" value="P:lipid metabolic process"/>
    <property type="evidence" value="ECO:0007669"/>
    <property type="project" value="InterPro"/>
</dbReference>
<dbReference type="EMBL" id="OU503051">
    <property type="protein sequence ID" value="CAI9778360.1"/>
    <property type="molecule type" value="Genomic_DNA"/>
</dbReference>
<dbReference type="Pfam" id="PF02450">
    <property type="entry name" value="LCAT"/>
    <property type="match status" value="1"/>
</dbReference>
<keyword evidence="2" id="KW-1185">Reference proteome</keyword>
<evidence type="ECO:0000313" key="1">
    <source>
        <dbReference type="EMBL" id="CAI9778360.1"/>
    </source>
</evidence>
<organism evidence="1 2">
    <name type="scientific">Fraxinus pennsylvanica</name>
    <dbReference type="NCBI Taxonomy" id="56036"/>
    <lineage>
        <taxon>Eukaryota</taxon>
        <taxon>Viridiplantae</taxon>
        <taxon>Streptophyta</taxon>
        <taxon>Embryophyta</taxon>
        <taxon>Tracheophyta</taxon>
        <taxon>Spermatophyta</taxon>
        <taxon>Magnoliopsida</taxon>
        <taxon>eudicotyledons</taxon>
        <taxon>Gunneridae</taxon>
        <taxon>Pentapetalae</taxon>
        <taxon>asterids</taxon>
        <taxon>lamiids</taxon>
        <taxon>Lamiales</taxon>
        <taxon>Oleaceae</taxon>
        <taxon>Oleeae</taxon>
        <taxon>Fraxinus</taxon>
    </lineage>
</organism>
<dbReference type="Proteomes" id="UP000834106">
    <property type="component" value="Chromosome 16"/>
</dbReference>
<protein>
    <submittedName>
        <fullName evidence="1">Uncharacterized protein</fullName>
    </submittedName>
</protein>
<gene>
    <name evidence="1" type="ORF">FPE_LOCUS25790</name>
</gene>
<proteinExistence type="predicted"/>
<dbReference type="InterPro" id="IPR003386">
    <property type="entry name" value="LACT/PDAT_acylTrfase"/>
</dbReference>
<sequence length="175" mass="19020">MEIYCSYGVGIPTERSYVYKQSPSGCQAPDMEIYCSYGVGIPTERSSADGSDNGCLKGGVFFVGGDESVPVLSAGFMCTKGWRGKTQFNPSGISTYIREYKHKSPANLLEGRGSESGAHVDILGNVALIEDVLRVAAGTSGSELGRDRIYSDIMKMSKKINIPLRLKIKRFCLRV</sequence>
<dbReference type="GO" id="GO:0008374">
    <property type="term" value="F:O-acyltransferase activity"/>
    <property type="evidence" value="ECO:0007669"/>
    <property type="project" value="InterPro"/>
</dbReference>
<evidence type="ECO:0000313" key="2">
    <source>
        <dbReference type="Proteomes" id="UP000834106"/>
    </source>
</evidence>
<reference evidence="1" key="1">
    <citation type="submission" date="2023-05" db="EMBL/GenBank/DDBJ databases">
        <authorList>
            <person name="Huff M."/>
        </authorList>
    </citation>
    <scope>NUCLEOTIDE SEQUENCE</scope>
</reference>
<dbReference type="PANTHER" id="PTHR11440">
    <property type="entry name" value="LECITHIN-CHOLESTEROL ACYLTRANSFERASE-RELATED"/>
    <property type="match status" value="1"/>
</dbReference>
<dbReference type="AlphaFoldDB" id="A0AAD2E8D7"/>
<accession>A0AAD2E8D7</accession>